<evidence type="ECO:0000256" key="2">
    <source>
        <dbReference type="SAM" id="MobiDB-lite"/>
    </source>
</evidence>
<dbReference type="PANTHER" id="PTHR45865">
    <property type="entry name" value="E3 UBIQUITIN-PROTEIN LIGASE SHPRH FAMILY MEMBER"/>
    <property type="match status" value="1"/>
</dbReference>
<feature type="compositionally biased region" description="Basic residues" evidence="2">
    <location>
        <begin position="565"/>
        <end position="575"/>
    </location>
</feature>
<dbReference type="Gene3D" id="3.30.40.10">
    <property type="entry name" value="Zinc/RING finger domain, C3HC4 (zinc finger)"/>
    <property type="match status" value="1"/>
</dbReference>
<proteinExistence type="predicted"/>
<evidence type="ECO:0000313" key="5">
    <source>
        <dbReference type="EMBL" id="CAL1160568.1"/>
    </source>
</evidence>
<sequence>MLFNGLKAPEATPTISSAPEVSFLAPELNIPGARFHRVFVPRDSDLEAQHYLDEYVRSNDLDVSTIPIEYHLIAVRHTGGERALYLNQNSREVKDREALLQICNFFSPDDRDDDMSSAINTTRCDNELELSRHRAEMEKTKGTIAELRKQEHENWRNAKNEEEIKKLKVHGKFGRAVAELRCNVCVALFRLQCLLVSDEFPAEHIQLVYPEVRGAYLRALEVCDVQRRADQGGAAPPRAEDKSLPAREGQTLLLSSKAQPPLPPGGVAPTTKDRKKKRSDKDKAKDKRERSRSRRRKKKSPSPEKRKRRSKTPERQEEWCEEEGEEEEFVEDDPIPPDDRRGVRSSQIGLDQSLLIVVGKRAVRGGAGAQALARAKAGVRRPASAAEETPGVEGDSESFQRGEAVEAYKLPLETWKSGTHIAITKGIYWEEEVQVAGRVEGLATKKDQVTLSFRLEGTKNESLVKWSGSHPGVALEVDICQPGCGLISKDGLLHCRVVQKVLDSTRAAWMNNLVAAETPMGAEDGLRRLRLREKELAKRKGTEDDKGVGEPQEDTLSGSSEDAKKKRKKKKKKDRVRVVGTKSPAALFATTALDPKPEVRRRVRRRARRLTKRRNKKESTGSSGSSSVTSDTGSSEADGARLFGEEVRIKKVWRKSPGALTLNTLEQMQLAVVTTSGQMWDLDHSSLPPIFRADERPPWQGVANALLPARLALAGQGGSCVRRGDPEAQRSGTDLSWRTLQHRPEAGVGAAGLPSDDNSNRSTGGQQDSARGVEGKEPFKPPLGKETRVGEEIRGLMGRNGGESAGSGMREGELVGSGGNGWELEDSGEAQQWSDEQVLVMSSEDIRCFFYLFEDRPFTVAQWVYRIYLDNFDALEQMDPLMGARVRGEVSAEGYLRRLPLRPVRNKEAEAPEGQLAKKLINFESIKGEDLLLQVTKFGSKPLVALENHLVVNAEGKLRRLEATMPLMEQKDRRLESRKKYFEEVLKELKKLEQANVECPICMTDAGRNGAALGEDIETEECSVTACGHLFCFLVVKAALLAPELRVLAGFGVAAMKKLHFCWLKDKGHKCPSCNHPLQLTGGVAAATEVLSRNQEVSSQARIARFGSKLEAVCNQLKNIWKNEEGAKVIIFVQFEVLRKKMEGALSSLGMSCLTLRGTVFERRRAIRQFHAPGQENQILLLSLERSPAGMNLVCCHHLILVHPMLAESRDAALSFERQAIGRVRRQGQKENVHVYRFYVRDTMEEEMVRAHHQKLLQGQVEREA</sequence>
<feature type="compositionally biased region" description="Polar residues" evidence="2">
    <location>
        <begin position="756"/>
        <end position="769"/>
    </location>
</feature>
<organism evidence="4">
    <name type="scientific">Cladocopium goreaui</name>
    <dbReference type="NCBI Taxonomy" id="2562237"/>
    <lineage>
        <taxon>Eukaryota</taxon>
        <taxon>Sar</taxon>
        <taxon>Alveolata</taxon>
        <taxon>Dinophyceae</taxon>
        <taxon>Suessiales</taxon>
        <taxon>Symbiodiniaceae</taxon>
        <taxon>Cladocopium</taxon>
    </lineage>
</organism>
<dbReference type="GO" id="GO:0005634">
    <property type="term" value="C:nucleus"/>
    <property type="evidence" value="ECO:0007669"/>
    <property type="project" value="TreeGrafter"/>
</dbReference>
<dbReference type="InterPro" id="IPR052583">
    <property type="entry name" value="ATP-helicase/E3_Ub-Ligase"/>
</dbReference>
<dbReference type="EMBL" id="CAMXCT020003990">
    <property type="protein sequence ID" value="CAL1160568.1"/>
    <property type="molecule type" value="Genomic_DNA"/>
</dbReference>
<evidence type="ECO:0000313" key="7">
    <source>
        <dbReference type="Proteomes" id="UP001152797"/>
    </source>
</evidence>
<dbReference type="SUPFAM" id="SSF52540">
    <property type="entry name" value="P-loop containing nucleoside triphosphate hydrolases"/>
    <property type="match status" value="1"/>
</dbReference>
<dbReference type="GO" id="GO:0000209">
    <property type="term" value="P:protein polyubiquitination"/>
    <property type="evidence" value="ECO:0007669"/>
    <property type="project" value="TreeGrafter"/>
</dbReference>
<evidence type="ECO:0000259" key="3">
    <source>
        <dbReference type="Pfam" id="PF00271"/>
    </source>
</evidence>
<dbReference type="EMBL" id="CAMXCT010003990">
    <property type="protein sequence ID" value="CAI4007193.1"/>
    <property type="molecule type" value="Genomic_DNA"/>
</dbReference>
<dbReference type="InterPro" id="IPR049730">
    <property type="entry name" value="SNF2/RAD54-like_C"/>
</dbReference>
<feature type="region of interest" description="Disordered" evidence="2">
    <location>
        <begin position="253"/>
        <end position="346"/>
    </location>
</feature>
<protein>
    <submittedName>
        <fullName evidence="6">DNA repair protein RAD5 (Radiation sensitivit y protein 5) (Revertibility protein 2)</fullName>
    </submittedName>
</protein>
<dbReference type="GO" id="GO:0006974">
    <property type="term" value="P:DNA damage response"/>
    <property type="evidence" value="ECO:0007669"/>
    <property type="project" value="TreeGrafter"/>
</dbReference>
<reference evidence="4" key="1">
    <citation type="submission" date="2022-10" db="EMBL/GenBank/DDBJ databases">
        <authorList>
            <person name="Chen Y."/>
            <person name="Dougan E. K."/>
            <person name="Chan C."/>
            <person name="Rhodes N."/>
            <person name="Thang M."/>
        </authorList>
    </citation>
    <scope>NUCLEOTIDE SEQUENCE</scope>
</reference>
<feature type="compositionally biased region" description="Basic and acidic residues" evidence="2">
    <location>
        <begin position="537"/>
        <end position="548"/>
    </location>
</feature>
<dbReference type="InterPro" id="IPR001650">
    <property type="entry name" value="Helicase_C-like"/>
</dbReference>
<dbReference type="Pfam" id="PF00271">
    <property type="entry name" value="Helicase_C"/>
    <property type="match status" value="1"/>
</dbReference>
<dbReference type="PANTHER" id="PTHR45865:SF1">
    <property type="entry name" value="E3 UBIQUITIN-PROTEIN LIGASE SHPRH"/>
    <property type="match status" value="1"/>
</dbReference>
<dbReference type="OrthoDB" id="6105938at2759"/>
<evidence type="ECO:0000256" key="1">
    <source>
        <dbReference type="ARBA" id="ARBA00022801"/>
    </source>
</evidence>
<feature type="compositionally biased region" description="Basic and acidic residues" evidence="2">
    <location>
        <begin position="279"/>
        <end position="289"/>
    </location>
</feature>
<dbReference type="SUPFAM" id="SSF57850">
    <property type="entry name" value="RING/U-box"/>
    <property type="match status" value="1"/>
</dbReference>
<reference evidence="5" key="2">
    <citation type="submission" date="2024-04" db="EMBL/GenBank/DDBJ databases">
        <authorList>
            <person name="Chen Y."/>
            <person name="Shah S."/>
            <person name="Dougan E. K."/>
            <person name="Thang M."/>
            <person name="Chan C."/>
        </authorList>
    </citation>
    <scope>NUCLEOTIDE SEQUENCE [LARGE SCALE GENOMIC DNA]</scope>
</reference>
<feature type="compositionally biased region" description="Low complexity" evidence="2">
    <location>
        <begin position="620"/>
        <end position="635"/>
    </location>
</feature>
<name>A0A9P1DC78_9DINO</name>
<feature type="region of interest" description="Disordered" evidence="2">
    <location>
        <begin position="376"/>
        <end position="399"/>
    </location>
</feature>
<feature type="compositionally biased region" description="Polar residues" evidence="2">
    <location>
        <begin position="730"/>
        <end position="739"/>
    </location>
</feature>
<evidence type="ECO:0000313" key="4">
    <source>
        <dbReference type="EMBL" id="CAI4007193.1"/>
    </source>
</evidence>
<comment type="caution">
    <text evidence="4">The sequence shown here is derived from an EMBL/GenBank/DDBJ whole genome shotgun (WGS) entry which is preliminary data.</text>
</comment>
<dbReference type="InterPro" id="IPR013083">
    <property type="entry name" value="Znf_RING/FYVE/PHD"/>
</dbReference>
<gene>
    <name evidence="4" type="ORF">C1SCF055_LOCUS32760</name>
</gene>
<dbReference type="InterPro" id="IPR027417">
    <property type="entry name" value="P-loop_NTPase"/>
</dbReference>
<feature type="compositionally biased region" description="Acidic residues" evidence="2">
    <location>
        <begin position="319"/>
        <end position="336"/>
    </location>
</feature>
<dbReference type="AlphaFoldDB" id="A0A9P1DC78"/>
<feature type="region of interest" description="Disordered" evidence="2">
    <location>
        <begin position="717"/>
        <end position="789"/>
    </location>
</feature>
<feature type="compositionally biased region" description="Basic residues" evidence="2">
    <location>
        <begin position="601"/>
        <end position="616"/>
    </location>
</feature>
<dbReference type="Gene3D" id="3.40.50.300">
    <property type="entry name" value="P-loop containing nucleotide triphosphate hydrolases"/>
    <property type="match status" value="1"/>
</dbReference>
<keyword evidence="1" id="KW-0378">Hydrolase</keyword>
<evidence type="ECO:0000313" key="6">
    <source>
        <dbReference type="EMBL" id="CAL4794505.1"/>
    </source>
</evidence>
<dbReference type="GO" id="GO:0016787">
    <property type="term" value="F:hydrolase activity"/>
    <property type="evidence" value="ECO:0007669"/>
    <property type="project" value="UniProtKB-KW"/>
</dbReference>
<accession>A0A9P1DC78</accession>
<feature type="compositionally biased region" description="Basic and acidic residues" evidence="2">
    <location>
        <begin position="771"/>
        <end position="789"/>
    </location>
</feature>
<dbReference type="GO" id="GO:0061630">
    <property type="term" value="F:ubiquitin protein ligase activity"/>
    <property type="evidence" value="ECO:0007669"/>
    <property type="project" value="TreeGrafter"/>
</dbReference>
<dbReference type="EMBL" id="CAMXCT030003990">
    <property type="protein sequence ID" value="CAL4794505.1"/>
    <property type="molecule type" value="Genomic_DNA"/>
</dbReference>
<dbReference type="Proteomes" id="UP001152797">
    <property type="component" value="Unassembled WGS sequence"/>
</dbReference>
<dbReference type="CDD" id="cd18793">
    <property type="entry name" value="SF2_C_SNF"/>
    <property type="match status" value="1"/>
</dbReference>
<feature type="domain" description="Helicase C-terminal" evidence="3">
    <location>
        <begin position="1109"/>
        <end position="1228"/>
    </location>
</feature>
<keyword evidence="7" id="KW-1185">Reference proteome</keyword>
<feature type="compositionally biased region" description="Basic residues" evidence="2">
    <location>
        <begin position="290"/>
        <end position="310"/>
    </location>
</feature>
<feature type="region of interest" description="Disordered" evidence="2">
    <location>
        <begin position="537"/>
        <end position="639"/>
    </location>
</feature>